<organism evidence="5 6">
    <name type="scientific">Bombyx mori</name>
    <name type="common">Silk moth</name>
    <dbReference type="NCBI Taxonomy" id="7091"/>
    <lineage>
        <taxon>Eukaryota</taxon>
        <taxon>Metazoa</taxon>
        <taxon>Ecdysozoa</taxon>
        <taxon>Arthropoda</taxon>
        <taxon>Hexapoda</taxon>
        <taxon>Insecta</taxon>
        <taxon>Pterygota</taxon>
        <taxon>Neoptera</taxon>
        <taxon>Endopterygota</taxon>
        <taxon>Lepidoptera</taxon>
        <taxon>Glossata</taxon>
        <taxon>Ditrysia</taxon>
        <taxon>Bombycoidea</taxon>
        <taxon>Bombycidae</taxon>
        <taxon>Bombycinae</taxon>
        <taxon>Bombyx</taxon>
    </lineage>
</organism>
<dbReference type="GO" id="GO:0062129">
    <property type="term" value="C:chitin-based extracellular matrix"/>
    <property type="evidence" value="ECO:0007669"/>
    <property type="project" value="TreeGrafter"/>
</dbReference>
<dbReference type="PANTHER" id="PTHR10380:SF218">
    <property type="entry name" value="ADULT CUTICLE PROTEIN 65AA-RELATED"/>
    <property type="match status" value="1"/>
</dbReference>
<reference evidence="6" key="1">
    <citation type="journal article" date="2008" name="Insect Biochem. Mol. Biol.">
        <title>The genome of a lepidopteran model insect, the silkworm Bombyx mori.</title>
        <authorList>
            <consortium name="International Silkworm Genome Consortium"/>
        </authorList>
    </citation>
    <scope>NUCLEOTIDE SEQUENCE [LARGE SCALE GENOMIC DNA]</scope>
    <source>
        <strain evidence="6">p50T</strain>
    </source>
</reference>
<keyword evidence="1 3" id="KW-0193">Cuticle</keyword>
<evidence type="ECO:0000313" key="6">
    <source>
        <dbReference type="Proteomes" id="UP000005204"/>
    </source>
</evidence>
<dbReference type="PROSITE" id="PS51155">
    <property type="entry name" value="CHIT_BIND_RR_2"/>
    <property type="match status" value="1"/>
</dbReference>
<keyword evidence="2" id="KW-0732">Signal</keyword>
<dbReference type="InterPro" id="IPR031311">
    <property type="entry name" value="CHIT_BIND_RR_consensus"/>
</dbReference>
<evidence type="ECO:0000256" key="3">
    <source>
        <dbReference type="PROSITE-ProRule" id="PRU00497"/>
    </source>
</evidence>
<reference evidence="5" key="2">
    <citation type="submission" date="2022-06" db="UniProtKB">
        <authorList>
            <consortium name="EnsemblMetazoa"/>
        </authorList>
    </citation>
    <scope>IDENTIFICATION</scope>
    <source>
        <strain evidence="5">p50T (Dazao)</strain>
    </source>
</reference>
<evidence type="ECO:0000313" key="5">
    <source>
        <dbReference type="EnsemblMetazoa" id="XP_037873377.1"/>
    </source>
</evidence>
<evidence type="ECO:0000256" key="4">
    <source>
        <dbReference type="SAM" id="MobiDB-lite"/>
    </source>
</evidence>
<dbReference type="PROSITE" id="PS00233">
    <property type="entry name" value="CHIT_BIND_RR_1"/>
    <property type="match status" value="1"/>
</dbReference>
<dbReference type="PANTHER" id="PTHR10380">
    <property type="entry name" value="CUTICLE PROTEIN"/>
    <property type="match status" value="1"/>
</dbReference>
<dbReference type="Proteomes" id="UP000005204">
    <property type="component" value="Unassembled WGS sequence"/>
</dbReference>
<dbReference type="GO" id="GO:0008010">
    <property type="term" value="F:structural constituent of chitin-based larval cuticle"/>
    <property type="evidence" value="ECO:0007669"/>
    <property type="project" value="TreeGrafter"/>
</dbReference>
<evidence type="ECO:0000256" key="1">
    <source>
        <dbReference type="ARBA" id="ARBA00022460"/>
    </source>
</evidence>
<accession>A0A8R2M3X4</accession>
<feature type="region of interest" description="Disordered" evidence="4">
    <location>
        <begin position="1"/>
        <end position="25"/>
    </location>
</feature>
<keyword evidence="6" id="KW-1185">Reference proteome</keyword>
<name>A0A8R2M3X4_BOMMO</name>
<dbReference type="Pfam" id="PF00379">
    <property type="entry name" value="Chitin_bind_4"/>
    <property type="match status" value="1"/>
</dbReference>
<sequence>MNAAKLHRAYLPPSNAKLAGGRPEDLQTPLELPKETYLKFSGNDKQKKKENAVSQNIMELNGNFPNTQTLKHDTENRELGINLSLSQAQNSAFNDDQEIPLEIKSTLQQGIFESNTFGPIKSTYSLAQKNNDRNQYIPKSIDKINTRFEANSTSVPTAVKESKNTAYTIPIVRGSFEEYNQIKQMPNSESITETLIEDKITPPKDDVSSEIIGMAPDFNKPEEIFTENFSRVGDPTSNYPNQIINPTVDGQSISNIAGSFVNFQNTENLERNKQKNKNENDDSLSSKRFNNIKNIYSNLFPQNFRNKYVEIANRPQTENDRKAALLSFENIITPEGFSYTFDTSNGIHADESGSAIEGVRAKGSYSYTGDDGKVYTVTYTADEKGFLPKGDHIHPLPNSIKALIEKTTADGIYDDGSYSEEKYGHMRYQGPIDRYYSQIHMKTGNRQRKPANKGTSSFNKTQYMKTNNSERLATNTPFIINTPKSVLPFKIKERSQTSTLRSRPSNIIGNQYPNAELKGSENVIKNSQDNAIVESDDYNINDMKLGKLKTPTFEIIKESHEKQFKNVQKPVAVTADPFNGQTITSTEIPDYFTTEFNNPLLLISNDDFIPTTSDGETGYTYTKPKNVFKEGITSTSADAEKERYVSVNPGEANAYTSSVNVPNDLSRTQESTSPQTPILRSKFTANNNPYLTTDTIEKIKLLESSLTPTLFMPSTTPMPSLNKYIDTGIKALDDKKTMDATTPANVNTGYYTDSDLALNTAFDHSPRPTTPADEVYEDRTNLPYLTTEQDADTKLLSNNYDPNFKFSVRMPVNAFGNRNLMQIDNDDPFYRKTDKVIGEDFSGPKQPQSFDPASGYYY</sequence>
<feature type="region of interest" description="Disordered" evidence="4">
    <location>
        <begin position="837"/>
        <end position="858"/>
    </location>
</feature>
<evidence type="ECO:0008006" key="7">
    <source>
        <dbReference type="Google" id="ProtNLM"/>
    </source>
</evidence>
<dbReference type="InterPro" id="IPR000618">
    <property type="entry name" value="Insect_cuticle"/>
</dbReference>
<dbReference type="EnsemblMetazoa" id="XM_038017449.1">
    <property type="protein sequence ID" value="XP_037873377.1"/>
    <property type="gene ID" value="GeneID_100379452"/>
</dbReference>
<protein>
    <recommendedName>
        <fullName evidence="7">Cuticle protein</fullName>
    </recommendedName>
</protein>
<evidence type="ECO:0000256" key="2">
    <source>
        <dbReference type="ARBA" id="ARBA00022729"/>
    </source>
</evidence>
<dbReference type="PRINTS" id="PR00947">
    <property type="entry name" value="CUTICLE"/>
</dbReference>
<proteinExistence type="predicted"/>
<dbReference type="AlphaFoldDB" id="A0A8R2M3X4"/>
<gene>
    <name evidence="5" type="primary">100379452</name>
</gene>
<dbReference type="InterPro" id="IPR050468">
    <property type="entry name" value="Cuticle_Struct_Prot"/>
</dbReference>